<dbReference type="PANTHER" id="PTHR33693">
    <property type="entry name" value="TYPE-5 URACIL-DNA GLYCOSYLASE"/>
    <property type="match status" value="1"/>
</dbReference>
<keyword evidence="4" id="KW-0479">Metal-binding</keyword>
<keyword evidence="6" id="KW-0378">Hydrolase</keyword>
<dbReference type="Pfam" id="PF03167">
    <property type="entry name" value="UDG"/>
    <property type="match status" value="1"/>
</dbReference>
<evidence type="ECO:0000256" key="7">
    <source>
        <dbReference type="ARBA" id="ARBA00023004"/>
    </source>
</evidence>
<evidence type="ECO:0000256" key="9">
    <source>
        <dbReference type="ARBA" id="ARBA00023204"/>
    </source>
</evidence>
<dbReference type="RefSeq" id="WP_210052201.1">
    <property type="nucleotide sequence ID" value="NZ_JAGIOB010000001.1"/>
</dbReference>
<keyword evidence="5" id="KW-0227">DNA damage</keyword>
<dbReference type="EMBL" id="JAGIOB010000001">
    <property type="protein sequence ID" value="MBP2415297.1"/>
    <property type="molecule type" value="Genomic_DNA"/>
</dbReference>
<evidence type="ECO:0000256" key="8">
    <source>
        <dbReference type="ARBA" id="ARBA00023014"/>
    </source>
</evidence>
<dbReference type="SMART" id="SM00987">
    <property type="entry name" value="UreE_C"/>
    <property type="match status" value="1"/>
</dbReference>
<evidence type="ECO:0000313" key="12">
    <source>
        <dbReference type="Proteomes" id="UP000758168"/>
    </source>
</evidence>
<sequence>MSAETWVPAGAGIDELRAAAAGCRGCELWEPATQVVFSAGNPKGPMMLVGEQPGDQEDRRGIPFVGPAGQLLQRALAEAGVAVADVYVTNAVKHFRFTERGKRRIHATPQVTHIKACRPWLEAEVADVDPQLVVALGATAAKSMLGPAFRITAQRGTVLELPPPFGPRPVLATIHPSAVLRTQGGPEHDAAFAGLVADLRTAAAAVAG</sequence>
<gene>
    <name evidence="11" type="ORF">JOF54_000219</name>
</gene>
<evidence type="ECO:0000259" key="10">
    <source>
        <dbReference type="SMART" id="SM00986"/>
    </source>
</evidence>
<protein>
    <recommendedName>
        <fullName evidence="2">Type-4 uracil-DNA glycosylase</fullName>
    </recommendedName>
</protein>
<evidence type="ECO:0000256" key="2">
    <source>
        <dbReference type="ARBA" id="ARBA00019403"/>
    </source>
</evidence>
<name>A0ABS4Z2M9_9ACTN</name>
<evidence type="ECO:0000256" key="3">
    <source>
        <dbReference type="ARBA" id="ARBA00022485"/>
    </source>
</evidence>
<dbReference type="NCBIfam" id="TIGR03914">
    <property type="entry name" value="UDG_fam_dom"/>
    <property type="match status" value="1"/>
</dbReference>
<comment type="caution">
    <text evidence="11">The sequence shown here is derived from an EMBL/GenBank/DDBJ whole genome shotgun (WGS) entry which is preliminary data.</text>
</comment>
<keyword evidence="12" id="KW-1185">Reference proteome</keyword>
<dbReference type="InterPro" id="IPR036895">
    <property type="entry name" value="Uracil-DNA_glycosylase-like_sf"/>
</dbReference>
<dbReference type="Proteomes" id="UP000758168">
    <property type="component" value="Unassembled WGS sequence"/>
</dbReference>
<dbReference type="InterPro" id="IPR005273">
    <property type="entry name" value="Ura-DNA_glyco_family4"/>
</dbReference>
<feature type="domain" description="Uracil-DNA glycosylase-like" evidence="10">
    <location>
        <begin position="37"/>
        <end position="196"/>
    </location>
</feature>
<organism evidence="11 12">
    <name type="scientific">Microlunatus capsulatus</name>
    <dbReference type="NCBI Taxonomy" id="99117"/>
    <lineage>
        <taxon>Bacteria</taxon>
        <taxon>Bacillati</taxon>
        <taxon>Actinomycetota</taxon>
        <taxon>Actinomycetes</taxon>
        <taxon>Propionibacteriales</taxon>
        <taxon>Propionibacteriaceae</taxon>
        <taxon>Microlunatus</taxon>
    </lineage>
</organism>
<comment type="similarity">
    <text evidence="1">Belongs to the uracil-DNA glycosylase (UDG) superfamily. Type 4 (UDGa) family.</text>
</comment>
<keyword evidence="7" id="KW-0408">Iron</keyword>
<evidence type="ECO:0000313" key="11">
    <source>
        <dbReference type="EMBL" id="MBP2415297.1"/>
    </source>
</evidence>
<dbReference type="GO" id="GO:0003887">
    <property type="term" value="F:DNA-directed DNA polymerase activity"/>
    <property type="evidence" value="ECO:0007669"/>
    <property type="project" value="UniProtKB-EC"/>
</dbReference>
<evidence type="ECO:0000256" key="6">
    <source>
        <dbReference type="ARBA" id="ARBA00022801"/>
    </source>
</evidence>
<dbReference type="SMART" id="SM00986">
    <property type="entry name" value="UDG"/>
    <property type="match status" value="1"/>
</dbReference>
<keyword evidence="9" id="KW-0234">DNA repair</keyword>
<dbReference type="InterPro" id="IPR005122">
    <property type="entry name" value="Uracil-DNA_glycosylase-like"/>
</dbReference>
<proteinExistence type="inferred from homology"/>
<dbReference type="PANTHER" id="PTHR33693:SF9">
    <property type="entry name" value="TYPE-4 URACIL-DNA GLYCOSYLASE"/>
    <property type="match status" value="1"/>
</dbReference>
<reference evidence="11 12" key="1">
    <citation type="submission" date="2021-03" db="EMBL/GenBank/DDBJ databases">
        <title>Sequencing the genomes of 1000 actinobacteria strains.</title>
        <authorList>
            <person name="Klenk H.-P."/>
        </authorList>
    </citation>
    <scope>NUCLEOTIDE SEQUENCE [LARGE SCALE GENOMIC DNA]</scope>
    <source>
        <strain evidence="11 12">DSM 12936</strain>
    </source>
</reference>
<dbReference type="Gene3D" id="3.40.470.10">
    <property type="entry name" value="Uracil-DNA glycosylase-like domain"/>
    <property type="match status" value="1"/>
</dbReference>
<dbReference type="InterPro" id="IPR051536">
    <property type="entry name" value="UDG_Type-4/5"/>
</dbReference>
<keyword evidence="11" id="KW-0548">Nucleotidyltransferase</keyword>
<evidence type="ECO:0000256" key="4">
    <source>
        <dbReference type="ARBA" id="ARBA00022723"/>
    </source>
</evidence>
<evidence type="ECO:0000256" key="1">
    <source>
        <dbReference type="ARBA" id="ARBA00006521"/>
    </source>
</evidence>
<dbReference type="SUPFAM" id="SSF52141">
    <property type="entry name" value="Uracil-DNA glycosylase-like"/>
    <property type="match status" value="1"/>
</dbReference>
<keyword evidence="11" id="KW-0808">Transferase</keyword>
<accession>A0ABS4Z2M9</accession>
<dbReference type="CDD" id="cd10030">
    <property type="entry name" value="UDG-F4_TTUDGA_SPO1dp_like"/>
    <property type="match status" value="1"/>
</dbReference>
<keyword evidence="8" id="KW-0411">Iron-sulfur</keyword>
<dbReference type="NCBIfam" id="TIGR00758">
    <property type="entry name" value="UDG_fam4"/>
    <property type="match status" value="1"/>
</dbReference>
<evidence type="ECO:0000256" key="5">
    <source>
        <dbReference type="ARBA" id="ARBA00022763"/>
    </source>
</evidence>
<keyword evidence="3" id="KW-0004">4Fe-4S</keyword>